<proteinExistence type="predicted"/>
<organism evidence="1 2">
    <name type="scientific">Aureobasidium melanogenum</name>
    <name type="common">Aureobasidium pullulans var. melanogenum</name>
    <dbReference type="NCBI Taxonomy" id="46634"/>
    <lineage>
        <taxon>Eukaryota</taxon>
        <taxon>Fungi</taxon>
        <taxon>Dikarya</taxon>
        <taxon>Ascomycota</taxon>
        <taxon>Pezizomycotina</taxon>
        <taxon>Dothideomycetes</taxon>
        <taxon>Dothideomycetidae</taxon>
        <taxon>Dothideales</taxon>
        <taxon>Saccotheciaceae</taxon>
        <taxon>Aureobasidium</taxon>
    </lineage>
</organism>
<accession>A0A9P8DZ91</accession>
<evidence type="ECO:0000313" key="2">
    <source>
        <dbReference type="Proteomes" id="UP000779574"/>
    </source>
</evidence>
<reference evidence="1" key="2">
    <citation type="submission" date="2021-08" db="EMBL/GenBank/DDBJ databases">
        <authorList>
            <person name="Gostincar C."/>
            <person name="Sun X."/>
            <person name="Song Z."/>
            <person name="Gunde-Cimerman N."/>
        </authorList>
    </citation>
    <scope>NUCLEOTIDE SEQUENCE</scope>
    <source>
        <strain evidence="1">EXF-9911</strain>
    </source>
</reference>
<comment type="caution">
    <text evidence="1">The sequence shown here is derived from an EMBL/GenBank/DDBJ whole genome shotgun (WGS) entry which is preliminary data.</text>
</comment>
<protein>
    <submittedName>
        <fullName evidence="1">Uncharacterized protein</fullName>
    </submittedName>
</protein>
<dbReference type="Proteomes" id="UP000779574">
    <property type="component" value="Unassembled WGS sequence"/>
</dbReference>
<evidence type="ECO:0000313" key="1">
    <source>
        <dbReference type="EMBL" id="KAG9666752.1"/>
    </source>
</evidence>
<sequence>MPLADKEAEFEDLWEQMEELTESGDDADKKLARAIARQLVSYAGLPRSYGIRAHMALASLVYARDALRDAEQNNAKIHVMIPSKLQAELQIIREAYKSKETDAMIVIDEDEVAEDTSESPRTTTAQLGLGTQEEPIDLTLEYDSTPFGNTCGRSLGDPACDQVETKARSGLSLWPRSKYSYARPEYISSK</sequence>
<gene>
    <name evidence="1" type="ORF">KCU76_g17904</name>
</gene>
<dbReference type="EMBL" id="JAHFXF010001482">
    <property type="protein sequence ID" value="KAG9666752.1"/>
    <property type="molecule type" value="Genomic_DNA"/>
</dbReference>
<name>A0A9P8DZ91_AURME</name>
<dbReference type="AlphaFoldDB" id="A0A9P8DZ91"/>
<dbReference type="OrthoDB" id="3856632at2759"/>
<feature type="non-terminal residue" evidence="1">
    <location>
        <position position="1"/>
    </location>
</feature>
<reference evidence="1" key="1">
    <citation type="journal article" date="2021" name="J Fungi (Basel)">
        <title>Virulence traits and population genomics of the black yeast Aureobasidium melanogenum.</title>
        <authorList>
            <person name="Cernosa A."/>
            <person name="Sun X."/>
            <person name="Gostincar C."/>
            <person name="Fang C."/>
            <person name="Gunde-Cimerman N."/>
            <person name="Song Z."/>
        </authorList>
    </citation>
    <scope>NUCLEOTIDE SEQUENCE</scope>
    <source>
        <strain evidence="1">EXF-9911</strain>
    </source>
</reference>